<sequence>MIIQKSKLFTTLLLIFSFHFLSAASFDKYFPKLIKFEGLGYGIHQPIWGDKSFSKNEAYSIYKTHYWDKYHASMFKSQGVAEVLIDQIINAGVGKECVNIKAFEAVIGVKQDGYLSISDIKKANSFKFPEEIINPFVNYRLHYYNSRANAKKYRGWITRAKSFYRRTKDGDLLADYLILPKMLIKEEVPIISEYEAEEILVTNE</sequence>
<feature type="domain" description="TtsA-like Glycoside hydrolase family 108" evidence="2">
    <location>
        <begin position="51"/>
        <end position="92"/>
    </location>
</feature>
<reference evidence="3" key="2">
    <citation type="submission" date="2020-09" db="EMBL/GenBank/DDBJ databases">
        <authorList>
            <person name="Sun Q."/>
            <person name="Zhou Y."/>
        </authorList>
    </citation>
    <scope>NUCLEOTIDE SEQUENCE</scope>
    <source>
        <strain evidence="3">CGMCC 1.15958</strain>
    </source>
</reference>
<evidence type="ECO:0000313" key="4">
    <source>
        <dbReference type="Proteomes" id="UP000609064"/>
    </source>
</evidence>
<keyword evidence="1" id="KW-0732">Signal</keyword>
<proteinExistence type="predicted"/>
<dbReference type="SUPFAM" id="SSF53955">
    <property type="entry name" value="Lysozyme-like"/>
    <property type="match status" value="1"/>
</dbReference>
<dbReference type="Proteomes" id="UP000609064">
    <property type="component" value="Unassembled WGS sequence"/>
</dbReference>
<evidence type="ECO:0000256" key="1">
    <source>
        <dbReference type="SAM" id="SignalP"/>
    </source>
</evidence>
<dbReference type="Pfam" id="PF05838">
    <property type="entry name" value="Glyco_hydro_108"/>
    <property type="match status" value="1"/>
</dbReference>
<gene>
    <name evidence="3" type="ORF">GCM10011514_20350</name>
</gene>
<reference evidence="3" key="1">
    <citation type="journal article" date="2014" name="Int. J. Syst. Evol. Microbiol.">
        <title>Complete genome sequence of Corynebacterium casei LMG S-19264T (=DSM 44701T), isolated from a smear-ripened cheese.</title>
        <authorList>
            <consortium name="US DOE Joint Genome Institute (JGI-PGF)"/>
            <person name="Walter F."/>
            <person name="Albersmeier A."/>
            <person name="Kalinowski J."/>
            <person name="Ruckert C."/>
        </authorList>
    </citation>
    <scope>NUCLEOTIDE SEQUENCE</scope>
    <source>
        <strain evidence="3">CGMCC 1.15958</strain>
    </source>
</reference>
<keyword evidence="4" id="KW-1185">Reference proteome</keyword>
<protein>
    <recommendedName>
        <fullName evidence="2">TtsA-like Glycoside hydrolase family 108 domain-containing protein</fullName>
    </recommendedName>
</protein>
<dbReference type="RefSeq" id="WP_188765973.1">
    <property type="nucleotide sequence ID" value="NZ_BMKK01000004.1"/>
</dbReference>
<dbReference type="AlphaFoldDB" id="A0A917DNN9"/>
<dbReference type="Gene3D" id="1.20.141.10">
    <property type="entry name" value="Chitosanase, subunit A, domain 1"/>
    <property type="match status" value="1"/>
</dbReference>
<evidence type="ECO:0000259" key="2">
    <source>
        <dbReference type="Pfam" id="PF05838"/>
    </source>
</evidence>
<accession>A0A917DNN9</accession>
<comment type="caution">
    <text evidence="3">The sequence shown here is derived from an EMBL/GenBank/DDBJ whole genome shotgun (WGS) entry which is preliminary data.</text>
</comment>
<evidence type="ECO:0000313" key="3">
    <source>
        <dbReference type="EMBL" id="GGD56208.1"/>
    </source>
</evidence>
<feature type="signal peptide" evidence="1">
    <location>
        <begin position="1"/>
        <end position="23"/>
    </location>
</feature>
<name>A0A917DNN9_9BACT</name>
<dbReference type="InterPro" id="IPR023346">
    <property type="entry name" value="Lysozyme-like_dom_sf"/>
</dbReference>
<feature type="chain" id="PRO_5038115193" description="TtsA-like Glycoside hydrolase family 108 domain-containing protein" evidence="1">
    <location>
        <begin position="24"/>
        <end position="204"/>
    </location>
</feature>
<dbReference type="EMBL" id="BMKK01000004">
    <property type="protein sequence ID" value="GGD56208.1"/>
    <property type="molecule type" value="Genomic_DNA"/>
</dbReference>
<dbReference type="InterPro" id="IPR008565">
    <property type="entry name" value="TtsA-like_GH18_dom"/>
</dbReference>
<organism evidence="3 4">
    <name type="scientific">Emticicia aquatilis</name>
    <dbReference type="NCBI Taxonomy" id="1537369"/>
    <lineage>
        <taxon>Bacteria</taxon>
        <taxon>Pseudomonadati</taxon>
        <taxon>Bacteroidota</taxon>
        <taxon>Cytophagia</taxon>
        <taxon>Cytophagales</taxon>
        <taxon>Leadbetterellaceae</taxon>
        <taxon>Emticicia</taxon>
    </lineage>
</organism>